<keyword evidence="2 6" id="KW-0812">Transmembrane</keyword>
<dbReference type="VEuPathDB" id="FungiDB:ASPSYDRAFT_46443"/>
<dbReference type="GO" id="GO:0071944">
    <property type="term" value="C:cell periphery"/>
    <property type="evidence" value="ECO:0007669"/>
    <property type="project" value="UniProtKB-ARBA"/>
</dbReference>
<keyword evidence="3 6" id="KW-1133">Transmembrane helix</keyword>
<dbReference type="EMBL" id="KV878588">
    <property type="protein sequence ID" value="OJJ57296.1"/>
    <property type="molecule type" value="Genomic_DNA"/>
</dbReference>
<dbReference type="Proteomes" id="UP000184356">
    <property type="component" value="Unassembled WGS sequence"/>
</dbReference>
<keyword evidence="7" id="KW-0732">Signal</keyword>
<evidence type="ECO:0000256" key="7">
    <source>
        <dbReference type="SAM" id="SignalP"/>
    </source>
</evidence>
<evidence type="ECO:0008006" key="10">
    <source>
        <dbReference type="Google" id="ProtNLM"/>
    </source>
</evidence>
<keyword evidence="9" id="KW-1185">Reference proteome</keyword>
<protein>
    <recommendedName>
        <fullName evidence="10">Mid2 domain-containing protein</fullName>
    </recommendedName>
</protein>
<name>A0A1L9TD06_9EURO</name>
<accession>A0A1L9TD06</accession>
<evidence type="ECO:0000256" key="3">
    <source>
        <dbReference type="ARBA" id="ARBA00022989"/>
    </source>
</evidence>
<evidence type="ECO:0000256" key="2">
    <source>
        <dbReference type="ARBA" id="ARBA00022692"/>
    </source>
</evidence>
<dbReference type="AlphaFoldDB" id="A0A1L9TD06"/>
<evidence type="ECO:0000313" key="9">
    <source>
        <dbReference type="Proteomes" id="UP000184356"/>
    </source>
</evidence>
<feature type="chain" id="PRO_5012001833" description="Mid2 domain-containing protein" evidence="7">
    <location>
        <begin position="23"/>
        <end position="257"/>
    </location>
</feature>
<evidence type="ECO:0000256" key="6">
    <source>
        <dbReference type="SAM" id="Phobius"/>
    </source>
</evidence>
<keyword evidence="4 6" id="KW-0472">Membrane</keyword>
<reference evidence="9" key="1">
    <citation type="journal article" date="2017" name="Genome Biol.">
        <title>Comparative genomics reveals high biological diversity and specific adaptations in the industrially and medically important fungal genus Aspergillus.</title>
        <authorList>
            <person name="de Vries R.P."/>
            <person name="Riley R."/>
            <person name="Wiebenga A."/>
            <person name="Aguilar-Osorio G."/>
            <person name="Amillis S."/>
            <person name="Uchima C.A."/>
            <person name="Anderluh G."/>
            <person name="Asadollahi M."/>
            <person name="Askin M."/>
            <person name="Barry K."/>
            <person name="Battaglia E."/>
            <person name="Bayram O."/>
            <person name="Benocci T."/>
            <person name="Braus-Stromeyer S.A."/>
            <person name="Caldana C."/>
            <person name="Canovas D."/>
            <person name="Cerqueira G.C."/>
            <person name="Chen F."/>
            <person name="Chen W."/>
            <person name="Choi C."/>
            <person name="Clum A."/>
            <person name="Dos Santos R.A."/>
            <person name="Damasio A.R."/>
            <person name="Diallinas G."/>
            <person name="Emri T."/>
            <person name="Fekete E."/>
            <person name="Flipphi M."/>
            <person name="Freyberg S."/>
            <person name="Gallo A."/>
            <person name="Gournas C."/>
            <person name="Habgood R."/>
            <person name="Hainaut M."/>
            <person name="Harispe M.L."/>
            <person name="Henrissat B."/>
            <person name="Hilden K.S."/>
            <person name="Hope R."/>
            <person name="Hossain A."/>
            <person name="Karabika E."/>
            <person name="Karaffa L."/>
            <person name="Karanyi Z."/>
            <person name="Krasevec N."/>
            <person name="Kuo A."/>
            <person name="Kusch H."/>
            <person name="LaButti K."/>
            <person name="Lagendijk E.L."/>
            <person name="Lapidus A."/>
            <person name="Levasseur A."/>
            <person name="Lindquist E."/>
            <person name="Lipzen A."/>
            <person name="Logrieco A.F."/>
            <person name="MacCabe A."/>
            <person name="Maekelae M.R."/>
            <person name="Malavazi I."/>
            <person name="Melin P."/>
            <person name="Meyer V."/>
            <person name="Mielnichuk N."/>
            <person name="Miskei M."/>
            <person name="Molnar A.P."/>
            <person name="Mule G."/>
            <person name="Ngan C.Y."/>
            <person name="Orejas M."/>
            <person name="Orosz E."/>
            <person name="Ouedraogo J.P."/>
            <person name="Overkamp K.M."/>
            <person name="Park H.-S."/>
            <person name="Perrone G."/>
            <person name="Piumi F."/>
            <person name="Punt P.J."/>
            <person name="Ram A.F."/>
            <person name="Ramon A."/>
            <person name="Rauscher S."/>
            <person name="Record E."/>
            <person name="Riano-Pachon D.M."/>
            <person name="Robert V."/>
            <person name="Roehrig J."/>
            <person name="Ruller R."/>
            <person name="Salamov A."/>
            <person name="Salih N.S."/>
            <person name="Samson R.A."/>
            <person name="Sandor E."/>
            <person name="Sanguinetti M."/>
            <person name="Schuetze T."/>
            <person name="Sepcic K."/>
            <person name="Shelest E."/>
            <person name="Sherlock G."/>
            <person name="Sophianopoulou V."/>
            <person name="Squina F.M."/>
            <person name="Sun H."/>
            <person name="Susca A."/>
            <person name="Todd R.B."/>
            <person name="Tsang A."/>
            <person name="Unkles S.E."/>
            <person name="van de Wiele N."/>
            <person name="van Rossen-Uffink D."/>
            <person name="Oliveira J.V."/>
            <person name="Vesth T.C."/>
            <person name="Visser J."/>
            <person name="Yu J.-H."/>
            <person name="Zhou M."/>
            <person name="Andersen M.R."/>
            <person name="Archer D.B."/>
            <person name="Baker S.E."/>
            <person name="Benoit I."/>
            <person name="Brakhage A.A."/>
            <person name="Braus G.H."/>
            <person name="Fischer R."/>
            <person name="Frisvad J.C."/>
            <person name="Goldman G.H."/>
            <person name="Houbraken J."/>
            <person name="Oakley B."/>
            <person name="Pocsi I."/>
            <person name="Scazzocchio C."/>
            <person name="Seiboth B."/>
            <person name="vanKuyk P.A."/>
            <person name="Wortman J."/>
            <person name="Dyer P.S."/>
            <person name="Grigoriev I.V."/>
        </authorList>
    </citation>
    <scope>NUCLEOTIDE SEQUENCE [LARGE SCALE GENOMIC DNA]</scope>
    <source>
        <strain evidence="9">CBS 593.65</strain>
    </source>
</reference>
<comment type="subcellular location">
    <subcellularLocation>
        <location evidence="1">Membrane</location>
        <topology evidence="1">Single-pass membrane protein</topology>
    </subcellularLocation>
</comment>
<dbReference type="RefSeq" id="XP_040701102.1">
    <property type="nucleotide sequence ID" value="XM_040847228.1"/>
</dbReference>
<evidence type="ECO:0000256" key="1">
    <source>
        <dbReference type="ARBA" id="ARBA00004167"/>
    </source>
</evidence>
<feature type="compositionally biased region" description="Polar residues" evidence="5">
    <location>
        <begin position="150"/>
        <end position="161"/>
    </location>
</feature>
<dbReference type="PANTHER" id="PTHR15549">
    <property type="entry name" value="PAIRED IMMUNOGLOBULIN-LIKE TYPE 2 RECEPTOR"/>
    <property type="match status" value="1"/>
</dbReference>
<feature type="transmembrane region" description="Helical" evidence="6">
    <location>
        <begin position="189"/>
        <end position="210"/>
    </location>
</feature>
<feature type="region of interest" description="Disordered" evidence="5">
    <location>
        <begin position="135"/>
        <end position="187"/>
    </location>
</feature>
<dbReference type="InterPro" id="IPR051694">
    <property type="entry name" value="Immunoregulatory_rcpt-like"/>
</dbReference>
<sequence>MMAASVVLLYLAAAASIQTTLAEDVVTTGRYLEHPTNQELMPTDDAYFAWRCDDDCEGPITIAIHGKDFDGTTTADWSDSSITLQPSFLPAMRPEETSAFSFSLYFSTRIDGDDYDIGFPNSKLSLFAPTPTTETITQTETVTTTSEHTISYTAETSQNPTPGAADGEEDEGTGNNEQGTGGLSTGGKAGVGVGVPVGAVLLAAGVFLVLRRRRRAETSTIREIPATSAVNLPGPGSGFATDQANTVVSGQRHEMRG</sequence>
<evidence type="ECO:0000256" key="4">
    <source>
        <dbReference type="ARBA" id="ARBA00023136"/>
    </source>
</evidence>
<feature type="compositionally biased region" description="Low complexity" evidence="5">
    <location>
        <begin position="135"/>
        <end position="149"/>
    </location>
</feature>
<feature type="signal peptide" evidence="7">
    <location>
        <begin position="1"/>
        <end position="22"/>
    </location>
</feature>
<dbReference type="OrthoDB" id="4509821at2759"/>
<organism evidence="8 9">
    <name type="scientific">Aspergillus sydowii CBS 593.65</name>
    <dbReference type="NCBI Taxonomy" id="1036612"/>
    <lineage>
        <taxon>Eukaryota</taxon>
        <taxon>Fungi</taxon>
        <taxon>Dikarya</taxon>
        <taxon>Ascomycota</taxon>
        <taxon>Pezizomycotina</taxon>
        <taxon>Eurotiomycetes</taxon>
        <taxon>Eurotiomycetidae</taxon>
        <taxon>Eurotiales</taxon>
        <taxon>Aspergillaceae</taxon>
        <taxon>Aspergillus</taxon>
        <taxon>Aspergillus subgen. Nidulantes</taxon>
    </lineage>
</organism>
<gene>
    <name evidence="8" type="ORF">ASPSYDRAFT_46443</name>
</gene>
<dbReference type="GeneID" id="63763301"/>
<evidence type="ECO:0000313" key="8">
    <source>
        <dbReference type="EMBL" id="OJJ57296.1"/>
    </source>
</evidence>
<evidence type="ECO:0000256" key="5">
    <source>
        <dbReference type="SAM" id="MobiDB-lite"/>
    </source>
</evidence>
<proteinExistence type="predicted"/>
<dbReference type="GO" id="GO:0016020">
    <property type="term" value="C:membrane"/>
    <property type="evidence" value="ECO:0007669"/>
    <property type="project" value="UniProtKB-SubCell"/>
</dbReference>